<dbReference type="InParanoid" id="A0A165F3I9"/>
<keyword evidence="7" id="KW-1185">Reference proteome</keyword>
<name>A0A165F3I9_EXIGL</name>
<evidence type="ECO:0000313" key="7">
    <source>
        <dbReference type="Proteomes" id="UP000077266"/>
    </source>
</evidence>
<evidence type="ECO:0000313" key="6">
    <source>
        <dbReference type="EMBL" id="KZV88306.1"/>
    </source>
</evidence>
<dbReference type="EMBL" id="KV426103">
    <property type="protein sequence ID" value="KZV88306.1"/>
    <property type="molecule type" value="Genomic_DNA"/>
</dbReference>
<feature type="domain" description="F-box" evidence="5">
    <location>
        <begin position="42"/>
        <end position="88"/>
    </location>
</feature>
<dbReference type="InterPro" id="IPR053299">
    <property type="entry name" value="ASTRA_WD_repeat"/>
</dbReference>
<evidence type="ECO:0000259" key="5">
    <source>
        <dbReference type="PROSITE" id="PS50181"/>
    </source>
</evidence>
<dbReference type="SMART" id="SM00320">
    <property type="entry name" value="WD40"/>
    <property type="match status" value="7"/>
</dbReference>
<dbReference type="PROSITE" id="PS50082">
    <property type="entry name" value="WD_REPEATS_2"/>
    <property type="match status" value="4"/>
</dbReference>
<dbReference type="InterPro" id="IPR036322">
    <property type="entry name" value="WD40_repeat_dom_sf"/>
</dbReference>
<protein>
    <submittedName>
        <fullName evidence="6">WD40 repeat-like protein</fullName>
    </submittedName>
</protein>
<gene>
    <name evidence="6" type="ORF">EXIGLDRAFT_679104</name>
</gene>
<feature type="repeat" description="WD" evidence="3">
    <location>
        <begin position="332"/>
        <end position="371"/>
    </location>
</feature>
<reference evidence="6 7" key="1">
    <citation type="journal article" date="2016" name="Mol. Biol. Evol.">
        <title>Comparative Genomics of Early-Diverging Mushroom-Forming Fungi Provides Insights into the Origins of Lignocellulose Decay Capabilities.</title>
        <authorList>
            <person name="Nagy L.G."/>
            <person name="Riley R."/>
            <person name="Tritt A."/>
            <person name="Adam C."/>
            <person name="Daum C."/>
            <person name="Floudas D."/>
            <person name="Sun H."/>
            <person name="Yadav J.S."/>
            <person name="Pangilinan J."/>
            <person name="Larsson K.H."/>
            <person name="Matsuura K."/>
            <person name="Barry K."/>
            <person name="Labutti K."/>
            <person name="Kuo R."/>
            <person name="Ohm R.A."/>
            <person name="Bhattacharya S.S."/>
            <person name="Shirouzu T."/>
            <person name="Yoshinaga Y."/>
            <person name="Martin F.M."/>
            <person name="Grigoriev I.V."/>
            <person name="Hibbett D.S."/>
        </authorList>
    </citation>
    <scope>NUCLEOTIDE SEQUENCE [LARGE SCALE GENOMIC DNA]</scope>
    <source>
        <strain evidence="6 7">HHB12029</strain>
    </source>
</reference>
<evidence type="ECO:0000256" key="2">
    <source>
        <dbReference type="ARBA" id="ARBA00022737"/>
    </source>
</evidence>
<feature type="repeat" description="WD" evidence="3">
    <location>
        <begin position="200"/>
        <end position="244"/>
    </location>
</feature>
<dbReference type="Gene3D" id="2.130.10.10">
    <property type="entry name" value="YVTN repeat-like/Quinoprotein amine dehydrogenase"/>
    <property type="match status" value="2"/>
</dbReference>
<dbReference type="PANTHER" id="PTHR44156">
    <property type="entry name" value="SUPERNUMERARY LIMBS, ISOFORM B-RELATED"/>
    <property type="match status" value="1"/>
</dbReference>
<sequence>MADIPLELDVEHRERLVIDLLHSLPRDCLVRVHRQIAQSLQRDFIGLLPTELALHVLSFLPYPSLLACCAVSRRWRVLGLDSSLWRSLCTARGWEWKATNPRWSVLFYQQLQRQIDEDEGVGEDEDEVFTTSALRDALREEGFVDDDELDAPPLASSSTSTAHQQSKPDYKLLYQTRTLLRSRVVQGSYRRLTLQTRGSPDGHTATIYCLQLHSFPDGRQVLFTGSRDTTIRQWDLSRGRVERVLADVHTGSVLSLCAHGKYLASAGSDMVVVIWDVQTGQVLKLLTDHTDGVLCVRFDDKRLVSCSKGESTRTHATVRTYLFPDLKPHLVLKTHRAAVNAVAISGNQIASASGDRSVCIWDAETGALLHTLESHHSRGIASIDFAPPLVLTGSSDKHLRLFNIANPLGGWSTSSELVPRTAPVAPLCPTCEKCGADASSPKSARSRWSRRKEREMHSELVRSVALGDDMCISGSYDGTVKIWDRKSGALIADLTGGHPGRVFCVGFDCTKVVSCGEEQISIWDFGHGIETSFVKL</sequence>
<dbReference type="OrthoDB" id="19711at2759"/>
<dbReference type="PROSITE" id="PS50181">
    <property type="entry name" value="FBOX"/>
    <property type="match status" value="1"/>
</dbReference>
<dbReference type="InterPro" id="IPR001810">
    <property type="entry name" value="F-box_dom"/>
</dbReference>
<dbReference type="AlphaFoldDB" id="A0A165F3I9"/>
<dbReference type="Pfam" id="PF00400">
    <property type="entry name" value="WD40"/>
    <property type="match status" value="1"/>
</dbReference>
<dbReference type="PROSITE" id="PS00678">
    <property type="entry name" value="WD_REPEATS_1"/>
    <property type="match status" value="2"/>
</dbReference>
<feature type="repeat" description="WD" evidence="3">
    <location>
        <begin position="454"/>
        <end position="493"/>
    </location>
</feature>
<accession>A0A165F3I9</accession>
<feature type="compositionally biased region" description="Low complexity" evidence="4">
    <location>
        <begin position="155"/>
        <end position="165"/>
    </location>
</feature>
<dbReference type="InterPro" id="IPR056534">
    <property type="entry name" value="Beta-prop_NWD2_C"/>
</dbReference>
<dbReference type="InterPro" id="IPR015943">
    <property type="entry name" value="WD40/YVTN_repeat-like_dom_sf"/>
</dbReference>
<organism evidence="6 7">
    <name type="scientific">Exidia glandulosa HHB12029</name>
    <dbReference type="NCBI Taxonomy" id="1314781"/>
    <lineage>
        <taxon>Eukaryota</taxon>
        <taxon>Fungi</taxon>
        <taxon>Dikarya</taxon>
        <taxon>Basidiomycota</taxon>
        <taxon>Agaricomycotina</taxon>
        <taxon>Agaricomycetes</taxon>
        <taxon>Auriculariales</taxon>
        <taxon>Exidiaceae</taxon>
        <taxon>Exidia</taxon>
    </lineage>
</organism>
<dbReference type="InterPro" id="IPR001680">
    <property type="entry name" value="WD40_rpt"/>
</dbReference>
<evidence type="ECO:0000256" key="4">
    <source>
        <dbReference type="SAM" id="MobiDB-lite"/>
    </source>
</evidence>
<dbReference type="Pfam" id="PF12937">
    <property type="entry name" value="F-box-like"/>
    <property type="match status" value="1"/>
</dbReference>
<dbReference type="Proteomes" id="UP000077266">
    <property type="component" value="Unassembled WGS sequence"/>
</dbReference>
<evidence type="ECO:0000256" key="1">
    <source>
        <dbReference type="ARBA" id="ARBA00022574"/>
    </source>
</evidence>
<dbReference type="Gene3D" id="1.20.1280.50">
    <property type="match status" value="1"/>
</dbReference>
<feature type="repeat" description="WD" evidence="3">
    <location>
        <begin position="246"/>
        <end position="285"/>
    </location>
</feature>
<dbReference type="PRINTS" id="PR00320">
    <property type="entry name" value="GPROTEINBRPT"/>
</dbReference>
<dbReference type="CDD" id="cd00200">
    <property type="entry name" value="WD40"/>
    <property type="match status" value="1"/>
</dbReference>
<keyword evidence="2" id="KW-0677">Repeat</keyword>
<dbReference type="InterPro" id="IPR036047">
    <property type="entry name" value="F-box-like_dom_sf"/>
</dbReference>
<dbReference type="FunCoup" id="A0A165F3I9">
    <property type="interactions" value="146"/>
</dbReference>
<dbReference type="InterPro" id="IPR019775">
    <property type="entry name" value="WD40_repeat_CS"/>
</dbReference>
<proteinExistence type="predicted"/>
<dbReference type="SUPFAM" id="SSF81383">
    <property type="entry name" value="F-box domain"/>
    <property type="match status" value="1"/>
</dbReference>
<dbReference type="PROSITE" id="PS50294">
    <property type="entry name" value="WD_REPEATS_REGION"/>
    <property type="match status" value="2"/>
</dbReference>
<keyword evidence="1 3" id="KW-0853">WD repeat</keyword>
<dbReference type="InterPro" id="IPR020472">
    <property type="entry name" value="WD40_PAC1"/>
</dbReference>
<dbReference type="STRING" id="1314781.A0A165F3I9"/>
<evidence type="ECO:0000256" key="3">
    <source>
        <dbReference type="PROSITE-ProRule" id="PRU00221"/>
    </source>
</evidence>
<feature type="region of interest" description="Disordered" evidence="4">
    <location>
        <begin position="147"/>
        <end position="167"/>
    </location>
</feature>
<dbReference type="SMART" id="SM00256">
    <property type="entry name" value="FBOX"/>
    <property type="match status" value="1"/>
</dbReference>
<dbReference type="Pfam" id="PF23586">
    <property type="entry name" value="Beta-prop_NWD2_C"/>
    <property type="match status" value="1"/>
</dbReference>
<dbReference type="SUPFAM" id="SSF50978">
    <property type="entry name" value="WD40 repeat-like"/>
    <property type="match status" value="1"/>
</dbReference>